<dbReference type="PANTHER" id="PTHR31048">
    <property type="entry name" value="OS03G0233200 PROTEIN"/>
    <property type="match status" value="1"/>
</dbReference>
<dbReference type="InterPro" id="IPR001938">
    <property type="entry name" value="Thaumatin"/>
</dbReference>
<evidence type="ECO:0000313" key="2">
    <source>
        <dbReference type="EMBL" id="KAK6117150.1"/>
    </source>
</evidence>
<sequence length="226" mass="25348">MSEKTGVSEKEVYFKSQHCSFFFFFFFFSQWRFYIVEYLRWLQQRRFSFSQTNALTQFGPPHSPTTAPSPTTVFSHWAPGDTNSVGQCCRASFGAERLALSTLMRERPLPHRAWRRQAKPHRHRHPPTTQAEFAIGSAAAKTSDVGWSTATTWGSPCGHRWLQESRTRGCAADINASCPRELQVVDGGGAVVACKCACVVLQSPEYCCTGEHSSPETCQATSYSEM</sequence>
<reference evidence="2 3" key="1">
    <citation type="journal article" date="2021" name="Comput. Struct. Biotechnol. J.">
        <title>De novo genome assembly of the potent medicinal plant Rehmannia glutinosa using nanopore technology.</title>
        <authorList>
            <person name="Ma L."/>
            <person name="Dong C."/>
            <person name="Song C."/>
            <person name="Wang X."/>
            <person name="Zheng X."/>
            <person name="Niu Y."/>
            <person name="Chen S."/>
            <person name="Feng W."/>
        </authorList>
    </citation>
    <scope>NUCLEOTIDE SEQUENCE [LARGE SCALE GENOMIC DNA]</scope>
    <source>
        <strain evidence="2">DH-2019</strain>
    </source>
</reference>
<keyword evidence="1" id="KW-0472">Membrane</keyword>
<keyword evidence="3" id="KW-1185">Reference proteome</keyword>
<dbReference type="Proteomes" id="UP001318860">
    <property type="component" value="Unassembled WGS sequence"/>
</dbReference>
<organism evidence="2 3">
    <name type="scientific">Rehmannia glutinosa</name>
    <name type="common">Chinese foxglove</name>
    <dbReference type="NCBI Taxonomy" id="99300"/>
    <lineage>
        <taxon>Eukaryota</taxon>
        <taxon>Viridiplantae</taxon>
        <taxon>Streptophyta</taxon>
        <taxon>Embryophyta</taxon>
        <taxon>Tracheophyta</taxon>
        <taxon>Spermatophyta</taxon>
        <taxon>Magnoliopsida</taxon>
        <taxon>eudicotyledons</taxon>
        <taxon>Gunneridae</taxon>
        <taxon>Pentapetalae</taxon>
        <taxon>asterids</taxon>
        <taxon>lamiids</taxon>
        <taxon>Lamiales</taxon>
        <taxon>Orobanchaceae</taxon>
        <taxon>Rehmannieae</taxon>
        <taxon>Rehmannia</taxon>
    </lineage>
</organism>
<keyword evidence="1" id="KW-0812">Transmembrane</keyword>
<evidence type="ECO:0000313" key="3">
    <source>
        <dbReference type="Proteomes" id="UP001318860"/>
    </source>
</evidence>
<dbReference type="InterPro" id="IPR037176">
    <property type="entry name" value="Osmotin/thaumatin-like_sf"/>
</dbReference>
<name>A0ABR0U4P1_REHGL</name>
<gene>
    <name evidence="2" type="ORF">DH2020_049109</name>
</gene>
<dbReference type="PROSITE" id="PS51367">
    <property type="entry name" value="THAUMATIN_2"/>
    <property type="match status" value="1"/>
</dbReference>
<comment type="caution">
    <text evidence="2">The sequence shown here is derived from an EMBL/GenBank/DDBJ whole genome shotgun (WGS) entry which is preliminary data.</text>
</comment>
<evidence type="ECO:0000256" key="1">
    <source>
        <dbReference type="SAM" id="Phobius"/>
    </source>
</evidence>
<keyword evidence="1" id="KW-1133">Transmembrane helix</keyword>
<dbReference type="Pfam" id="PF00314">
    <property type="entry name" value="Thaumatin"/>
    <property type="match status" value="1"/>
</dbReference>
<protein>
    <submittedName>
        <fullName evidence="2">Uncharacterized protein</fullName>
    </submittedName>
</protein>
<feature type="transmembrane region" description="Helical" evidence="1">
    <location>
        <begin position="20"/>
        <end position="39"/>
    </location>
</feature>
<dbReference type="SUPFAM" id="SSF49870">
    <property type="entry name" value="Osmotin, thaumatin-like protein"/>
    <property type="match status" value="1"/>
</dbReference>
<accession>A0ABR0U4P1</accession>
<dbReference type="EMBL" id="JABTTQ020003472">
    <property type="protein sequence ID" value="KAK6117150.1"/>
    <property type="molecule type" value="Genomic_DNA"/>
</dbReference>
<proteinExistence type="predicted"/>
<dbReference type="Gene3D" id="2.60.110.10">
    <property type="entry name" value="Thaumatin"/>
    <property type="match status" value="1"/>
</dbReference>
<dbReference type="SMART" id="SM00205">
    <property type="entry name" value="THN"/>
    <property type="match status" value="1"/>
</dbReference>